<reference evidence="4" key="1">
    <citation type="submission" date="2016-05" db="EMBL/GenBank/DDBJ databases">
        <title>Comparative genomics of biotechnologically important yeasts.</title>
        <authorList>
            <consortium name="DOE Joint Genome Institute"/>
            <person name="Riley R."/>
            <person name="Haridas S."/>
            <person name="Wolfe K.H."/>
            <person name="Lopes M.R."/>
            <person name="Hittinger C.T."/>
            <person name="Goker M."/>
            <person name="Salamov A."/>
            <person name="Wisecaver J."/>
            <person name="Long T.M."/>
            <person name="Aerts A.L."/>
            <person name="Barry K."/>
            <person name="Choi C."/>
            <person name="Clum A."/>
            <person name="Coughlan A.Y."/>
            <person name="Deshpande S."/>
            <person name="Douglass A.P."/>
            <person name="Hanson S.J."/>
            <person name="Klenk H.-P."/>
            <person name="Labutti K."/>
            <person name="Lapidus A."/>
            <person name="Lindquist E."/>
            <person name="Lipzen A."/>
            <person name="Meier-Kolthoff J.P."/>
            <person name="Ohm R.A."/>
            <person name="Otillar R.P."/>
            <person name="Pangilinan J."/>
            <person name="Peng Y."/>
            <person name="Rokas A."/>
            <person name="Rosa C.A."/>
            <person name="Scheuner C."/>
            <person name="Sibirny A.A."/>
            <person name="Slot J.C."/>
            <person name="Stielow J.B."/>
            <person name="Sun H."/>
            <person name="Kurtzman C.P."/>
            <person name="Blackwell M."/>
            <person name="Grigoriev I.V."/>
            <person name="Jeffries T.W."/>
        </authorList>
    </citation>
    <scope>NUCLEOTIDE SEQUENCE [LARGE SCALE GENOMIC DNA]</scope>
    <source>
        <strain evidence="4">NRRL Y-2460</strain>
    </source>
</reference>
<evidence type="ECO:0000256" key="1">
    <source>
        <dbReference type="SAM" id="MobiDB-lite"/>
    </source>
</evidence>
<feature type="compositionally biased region" description="Acidic residues" evidence="1">
    <location>
        <begin position="108"/>
        <end position="119"/>
    </location>
</feature>
<evidence type="ECO:0000313" key="3">
    <source>
        <dbReference type="EMBL" id="ODV94517.1"/>
    </source>
</evidence>
<keyword evidence="2" id="KW-0472">Membrane</keyword>
<dbReference type="AlphaFoldDB" id="A0A1E4TS06"/>
<keyword evidence="4" id="KW-1185">Reference proteome</keyword>
<feature type="region of interest" description="Disordered" evidence="1">
    <location>
        <begin position="171"/>
        <end position="265"/>
    </location>
</feature>
<keyword evidence="2" id="KW-1133">Transmembrane helix</keyword>
<keyword evidence="2" id="KW-0812">Transmembrane</keyword>
<protein>
    <submittedName>
        <fullName evidence="3">Uncharacterized protein</fullName>
    </submittedName>
</protein>
<evidence type="ECO:0000256" key="2">
    <source>
        <dbReference type="SAM" id="Phobius"/>
    </source>
</evidence>
<feature type="compositionally biased region" description="Low complexity" evidence="1">
    <location>
        <begin position="132"/>
        <end position="143"/>
    </location>
</feature>
<feature type="compositionally biased region" description="Acidic residues" evidence="1">
    <location>
        <begin position="246"/>
        <end position="256"/>
    </location>
</feature>
<organism evidence="3 4">
    <name type="scientific">Pachysolen tannophilus NRRL Y-2460</name>
    <dbReference type="NCBI Taxonomy" id="669874"/>
    <lineage>
        <taxon>Eukaryota</taxon>
        <taxon>Fungi</taxon>
        <taxon>Dikarya</taxon>
        <taxon>Ascomycota</taxon>
        <taxon>Saccharomycotina</taxon>
        <taxon>Pichiomycetes</taxon>
        <taxon>Pachysolenaceae</taxon>
        <taxon>Pachysolen</taxon>
    </lineage>
</organism>
<name>A0A1E4TS06_PACTA</name>
<gene>
    <name evidence="3" type="ORF">PACTADRAFT_51340</name>
</gene>
<feature type="transmembrane region" description="Helical" evidence="2">
    <location>
        <begin position="339"/>
        <end position="360"/>
    </location>
</feature>
<feature type="compositionally biased region" description="Acidic residues" evidence="1">
    <location>
        <begin position="183"/>
        <end position="202"/>
    </location>
</feature>
<feature type="region of interest" description="Disordered" evidence="1">
    <location>
        <begin position="108"/>
        <end position="158"/>
    </location>
</feature>
<evidence type="ECO:0000313" key="4">
    <source>
        <dbReference type="Proteomes" id="UP000094236"/>
    </source>
</evidence>
<sequence>LYSYDKNQFMILKPFEKIPLKDKDILCLVIGKCKTKSLDSSYVEYGSFDAMKSCKVFLMFRTLKDSHVIELYKLNPSNLFSNLNNMGFFDPFVNECLDVKNNDDNQIDFEYDNWDDDSESEKTDSEFEDNRSNSNISIDNINSTEEYDNESGVDGDSCKSYLQDEIKIDDHEEFLEENQYKNDDEDDDEESDDVEEEGPEEYYIEKEAPATEDWVCDSVEDDRNCTDEEFNPPVAFSKRKRTYSDVSDDEDEDSESTDSGNEISESCCFSEYQADSSDEQARACNTGSEYESVTLVTKLLDEKNNSVDTGTIISKSEREPVYKKRKLDQKERLNFKKNAGIFFTGAVLGSVITFGTLASLGSSMN</sequence>
<accession>A0A1E4TS06</accession>
<dbReference type="EMBL" id="KV454016">
    <property type="protein sequence ID" value="ODV94517.1"/>
    <property type="molecule type" value="Genomic_DNA"/>
</dbReference>
<dbReference type="Proteomes" id="UP000094236">
    <property type="component" value="Unassembled WGS sequence"/>
</dbReference>
<feature type="non-terminal residue" evidence="3">
    <location>
        <position position="1"/>
    </location>
</feature>
<feature type="compositionally biased region" description="Basic and acidic residues" evidence="1">
    <location>
        <begin position="120"/>
        <end position="131"/>
    </location>
</feature>
<proteinExistence type="predicted"/>